<organism evidence="2 3">
    <name type="scientific">Stakelama tenebrarum</name>
    <dbReference type="NCBI Taxonomy" id="2711215"/>
    <lineage>
        <taxon>Bacteria</taxon>
        <taxon>Pseudomonadati</taxon>
        <taxon>Pseudomonadota</taxon>
        <taxon>Alphaproteobacteria</taxon>
        <taxon>Sphingomonadales</taxon>
        <taxon>Sphingomonadaceae</taxon>
        <taxon>Stakelama</taxon>
    </lineage>
</organism>
<dbReference type="Gene3D" id="3.20.20.140">
    <property type="entry name" value="Metal-dependent hydrolases"/>
    <property type="match status" value="1"/>
</dbReference>
<feature type="signal peptide" evidence="1">
    <location>
        <begin position="1"/>
        <end position="25"/>
    </location>
</feature>
<dbReference type="InterPro" id="IPR032466">
    <property type="entry name" value="Metal_Hydrolase"/>
</dbReference>
<dbReference type="GO" id="GO:0006508">
    <property type="term" value="P:proteolysis"/>
    <property type="evidence" value="ECO:0007669"/>
    <property type="project" value="InterPro"/>
</dbReference>
<accession>A0A6G6YAR5</accession>
<dbReference type="KEGG" id="spzr:G5C33_18185"/>
<dbReference type="SUPFAM" id="SSF51556">
    <property type="entry name" value="Metallo-dependent hydrolases"/>
    <property type="match status" value="1"/>
</dbReference>
<reference evidence="2 3" key="1">
    <citation type="submission" date="2020-02" db="EMBL/GenBank/DDBJ databases">
        <authorList>
            <person name="Zheng R.K."/>
            <person name="Sun C.M."/>
        </authorList>
    </citation>
    <scope>NUCLEOTIDE SEQUENCE [LARGE SCALE GENOMIC DNA]</scope>
    <source>
        <strain evidence="3">zrk23</strain>
    </source>
</reference>
<sequence length="400" mass="43405">MKARTATFAALLLAGCATTPSKTSADVSRDQARAVHDRLLVLDTHLDTPMHFQRPGWDFGAPHDPATDLVQVDMVRMEAGDLDGGFFVIYTDQGPLTGQGYADALAFARARSDLIDSTLAKYPERIVPVTTAEEARAAAAQDKLIAFKSIENSYPLGLDLSHMKEFYDRGVRLMGPVHGANNQFADSATDDPHWNGLSSLGRQWLAEANRLGIVVDASHASDAAFDQMLALSTAPLLLSHSSARWAHDAPRNLDDARIRALAAKGGAICVSTIYLSDMHLEGERAELFEQYEHMESMTPAQQADLARRWRALDAEQPLWDADFETYMEQVLHVIDVAGVDHVCFAGDWDGGGGVTGFNDISALPLVTQRLLDAGYSEADLAKMWGGNVLRIVAAAQAAAE</sequence>
<keyword evidence="1" id="KW-0732">Signal</keyword>
<dbReference type="PROSITE" id="PS51257">
    <property type="entry name" value="PROKAR_LIPOPROTEIN"/>
    <property type="match status" value="1"/>
</dbReference>
<dbReference type="GO" id="GO:0070573">
    <property type="term" value="F:metallodipeptidase activity"/>
    <property type="evidence" value="ECO:0007669"/>
    <property type="project" value="InterPro"/>
</dbReference>
<dbReference type="Pfam" id="PF01244">
    <property type="entry name" value="Peptidase_M19"/>
    <property type="match status" value="1"/>
</dbReference>
<dbReference type="PROSITE" id="PS51365">
    <property type="entry name" value="RENAL_DIPEPTIDASE_2"/>
    <property type="match status" value="1"/>
</dbReference>
<dbReference type="PANTHER" id="PTHR10443">
    <property type="entry name" value="MICROSOMAL DIPEPTIDASE"/>
    <property type="match status" value="1"/>
</dbReference>
<dbReference type="CDD" id="cd01301">
    <property type="entry name" value="rDP_like"/>
    <property type="match status" value="1"/>
</dbReference>
<proteinExistence type="predicted"/>
<protein>
    <submittedName>
        <fullName evidence="2">Membrane dipeptidase</fullName>
    </submittedName>
</protein>
<dbReference type="EMBL" id="CP049109">
    <property type="protein sequence ID" value="QIG82032.1"/>
    <property type="molecule type" value="Genomic_DNA"/>
</dbReference>
<feature type="chain" id="PRO_5026045318" evidence="1">
    <location>
        <begin position="26"/>
        <end position="400"/>
    </location>
</feature>
<evidence type="ECO:0000313" key="3">
    <source>
        <dbReference type="Proteomes" id="UP000501568"/>
    </source>
</evidence>
<dbReference type="PANTHER" id="PTHR10443:SF12">
    <property type="entry name" value="DIPEPTIDASE"/>
    <property type="match status" value="1"/>
</dbReference>
<dbReference type="AlphaFoldDB" id="A0A6G6YAR5"/>
<evidence type="ECO:0000313" key="2">
    <source>
        <dbReference type="EMBL" id="QIG82032.1"/>
    </source>
</evidence>
<name>A0A6G6YAR5_9SPHN</name>
<gene>
    <name evidence="2" type="ORF">G5C33_18185</name>
</gene>
<evidence type="ECO:0000256" key="1">
    <source>
        <dbReference type="SAM" id="SignalP"/>
    </source>
</evidence>
<dbReference type="Proteomes" id="UP000501568">
    <property type="component" value="Chromosome"/>
</dbReference>
<keyword evidence="3" id="KW-1185">Reference proteome</keyword>
<dbReference type="InterPro" id="IPR008257">
    <property type="entry name" value="Pept_M19"/>
</dbReference>